<dbReference type="EMBL" id="NKJJ02000008">
    <property type="protein sequence ID" value="TPR10141.1"/>
    <property type="molecule type" value="Genomic_DNA"/>
</dbReference>
<comment type="caution">
    <text evidence="2">The sequence shown here is derived from an EMBL/GenBank/DDBJ whole genome shotgun (WGS) entry which is preliminary data.</text>
</comment>
<reference evidence="4" key="1">
    <citation type="submission" date="2018-10" db="EMBL/GenBank/DDBJ databases">
        <title>FDA dAtabase for Regulatory Grade micrObial Sequences (FDA-ARGOS): Supporting development and validation of Infectious Disease Dx tests.</title>
        <authorList>
            <person name="Kerrigan L."/>
            <person name="Tallon L."/>
            <person name="Sadzewicz L."/>
            <person name="Sengamalay N."/>
            <person name="Ott S."/>
            <person name="Godinez A."/>
            <person name="Nagaraj S."/>
            <person name="Vavikolanu K."/>
            <person name="Nadendla S."/>
            <person name="George J."/>
            <person name="Sichtig H."/>
        </authorList>
    </citation>
    <scope>NUCLEOTIDE SEQUENCE [LARGE SCALE GENOMIC DNA]</scope>
    <source>
        <strain evidence="4">FDAARGOS_311</strain>
    </source>
</reference>
<dbReference type="VEuPathDB" id="FungiDB:ATCC64974_73630"/>
<sequence length="449" mass="51115">MTNSFLDDDAYRTQMAGPWDGNSDYAPTPGIFGRTPATLYSPSPAPDCATDQPQPDHLNFLPLAEWKEGGEYDEMPPRYICYTIAWRVILNRKTVGKVTEEDLVIAPSEYWGKSLQANVENMLQTKKKRHQRVRSEGTAVTVKVDERSQKNLEKFCNSTNINWVPVEKQLRKWSNLLRIGRKVTIELAFTYREDDDDARSMPSSRRVEKRGRVSATSRMLDDCEAHIVAEEEATGEPSTWEYVYRLMRCDVRSCPHKSDWCWEDPKDKKHYKLRNPHLERLIDYVDEGGILDGHDDVPSDIRRDLVLESQTGRKSKKADTSTPEAPYHPTIINVLSGKDGSASTVTSVPSKTLAEEPLVIAGPRELAVKTYCKWLESRATEETYKADFRKICQVTLDNRLDLELILEDPDTGFFVQQGVPIGTARRFLRDINEWATAVNSNSLPDQIVG</sequence>
<evidence type="ECO:0000313" key="2">
    <source>
        <dbReference type="EMBL" id="TPR10133.1"/>
    </source>
</evidence>
<gene>
    <name evidence="2" type="ORF">CAN33_0054945</name>
    <name evidence="3" type="ORF">CAN33_0054985</name>
</gene>
<evidence type="ECO:0000313" key="4">
    <source>
        <dbReference type="Proteomes" id="UP000197666"/>
    </source>
</evidence>
<dbReference type="VEuPathDB" id="FungiDB:An12g06940"/>
<dbReference type="Proteomes" id="UP000197666">
    <property type="component" value="Unassembled WGS sequence"/>
</dbReference>
<feature type="region of interest" description="Disordered" evidence="1">
    <location>
        <begin position="306"/>
        <end position="328"/>
    </location>
</feature>
<reference evidence="2" key="2">
    <citation type="submission" date="2019-02" db="EMBL/GenBank/DDBJ databases">
        <title>FDA dAtabase for Regulatory Grade micrObial Sequences (FDA-ARGOS): Supporting development and validation of Infectious Disease Dx tests.</title>
        <authorList>
            <person name="Kerrigan L."/>
            <person name="Tallon L.J."/>
            <person name="Sadzewicz L."/>
            <person name="Sengamalay N."/>
            <person name="Ott S."/>
            <person name="Godinez A."/>
            <person name="Nagaraj S."/>
            <person name="Vavikolanu K."/>
            <person name="Vyas G."/>
            <person name="Nadendla S."/>
            <person name="Aluvathingal J."/>
            <person name="Sichtig H."/>
        </authorList>
    </citation>
    <scope>NUCLEOTIDE SEQUENCE</scope>
    <source>
        <strain evidence="2">FDAARGOS_311</strain>
    </source>
</reference>
<evidence type="ECO:0000256" key="1">
    <source>
        <dbReference type="SAM" id="MobiDB-lite"/>
    </source>
</evidence>
<protein>
    <submittedName>
        <fullName evidence="2">Uncharacterized protein</fullName>
    </submittedName>
</protein>
<organism evidence="2 4">
    <name type="scientific">Aspergillus niger</name>
    <dbReference type="NCBI Taxonomy" id="5061"/>
    <lineage>
        <taxon>Eukaryota</taxon>
        <taxon>Fungi</taxon>
        <taxon>Dikarya</taxon>
        <taxon>Ascomycota</taxon>
        <taxon>Pezizomycotina</taxon>
        <taxon>Eurotiomycetes</taxon>
        <taxon>Eurotiomycetidae</taxon>
        <taxon>Eurotiales</taxon>
        <taxon>Aspergillaceae</taxon>
        <taxon>Aspergillus</taxon>
        <taxon>Aspergillus subgen. Circumdati</taxon>
    </lineage>
</organism>
<evidence type="ECO:0000313" key="3">
    <source>
        <dbReference type="EMBL" id="TPR10141.1"/>
    </source>
</evidence>
<dbReference type="AlphaFoldDB" id="A0A254U4X9"/>
<dbReference type="EMBL" id="NKJJ02000008">
    <property type="protein sequence ID" value="TPR10133.1"/>
    <property type="molecule type" value="Genomic_DNA"/>
</dbReference>
<proteinExistence type="predicted"/>
<accession>A0A254U4X9</accession>
<dbReference type="VEuPathDB" id="FungiDB:ASPNIDRAFT2_195355"/>
<name>A0A254U4X9_ASPNG</name>
<dbReference type="VEuPathDB" id="FungiDB:ASPNIDRAFT2_1217929"/>
<dbReference type="OrthoDB" id="4232626at2759"/>